<evidence type="ECO:0000256" key="7">
    <source>
        <dbReference type="SAM" id="Phobius"/>
    </source>
</evidence>
<organism evidence="8 9">
    <name type="scientific">Thiopseudomonas acetoxidans</name>
    <dbReference type="NCBI Taxonomy" id="3041622"/>
    <lineage>
        <taxon>Bacteria</taxon>
        <taxon>Pseudomonadati</taxon>
        <taxon>Pseudomonadota</taxon>
        <taxon>Gammaproteobacteria</taxon>
        <taxon>Pseudomonadales</taxon>
        <taxon>Pseudomonadaceae</taxon>
        <taxon>Thiopseudomonas</taxon>
    </lineage>
</organism>
<keyword evidence="2" id="KW-0813">Transport</keyword>
<dbReference type="Proteomes" id="UP001241056">
    <property type="component" value="Unassembled WGS sequence"/>
</dbReference>
<dbReference type="RefSeq" id="WP_289410442.1">
    <property type="nucleotide sequence ID" value="NZ_JAUCDY010000005.1"/>
</dbReference>
<comment type="caution">
    <text evidence="8">The sequence shown here is derived from an EMBL/GenBank/DDBJ whole genome shotgun (WGS) entry which is preliminary data.</text>
</comment>
<name>A0ABT7SNM8_9GAMM</name>
<accession>A0ABT7SNM8</accession>
<feature type="transmembrane region" description="Helical" evidence="7">
    <location>
        <begin position="137"/>
        <end position="164"/>
    </location>
</feature>
<feature type="transmembrane region" description="Helical" evidence="7">
    <location>
        <begin position="179"/>
        <end position="204"/>
    </location>
</feature>
<reference evidence="8 9" key="1">
    <citation type="submission" date="2023-06" db="EMBL/GenBank/DDBJ databases">
        <title>Thiopseudomonas sp. CY1220 draft genome sequence.</title>
        <authorList>
            <person name="Zhao G."/>
            <person name="An M."/>
        </authorList>
    </citation>
    <scope>NUCLEOTIDE SEQUENCE [LARGE SCALE GENOMIC DNA]</scope>
    <source>
        <strain evidence="8 9">CY1220</strain>
    </source>
</reference>
<evidence type="ECO:0000256" key="1">
    <source>
        <dbReference type="ARBA" id="ARBA00004651"/>
    </source>
</evidence>
<protein>
    <submittedName>
        <fullName evidence="8">Energy-coupling factor ABC transporter permease</fullName>
    </submittedName>
</protein>
<feature type="transmembrane region" description="Helical" evidence="7">
    <location>
        <begin position="12"/>
        <end position="30"/>
    </location>
</feature>
<gene>
    <name evidence="8" type="ORF">QEZ41_05750</name>
</gene>
<feature type="transmembrane region" description="Helical" evidence="7">
    <location>
        <begin position="104"/>
        <end position="125"/>
    </location>
</feature>
<evidence type="ECO:0000256" key="2">
    <source>
        <dbReference type="ARBA" id="ARBA00022448"/>
    </source>
</evidence>
<keyword evidence="5 7" id="KW-1133">Transmembrane helix</keyword>
<dbReference type="Pfam" id="PF01891">
    <property type="entry name" value="CbiM"/>
    <property type="match status" value="1"/>
</dbReference>
<keyword evidence="4 7" id="KW-0812">Transmembrane</keyword>
<sequence length="231" mass="26090">MIASMLLTEFSLWIGWLLYAPLLLIAIWKTPWVELFSDSRRQHLLFGTVIVLCALWLLRRDFPSGISVHFIGMTAVTLLLGWPLAVLSGLFAQLVLVAFGKPELLALGVNGLLLVIVPVAITELAARWVERFRPENLFVYIFCSCFFPAALTAAVCAALGFLVILSNGLFDFPPWLEDFYALVIMVVFPEAFINGTAISALVVYQPEWLETFNRSRYFQAPWKEQNSDNKR</sequence>
<keyword evidence="6 7" id="KW-0472">Membrane</keyword>
<evidence type="ECO:0000256" key="3">
    <source>
        <dbReference type="ARBA" id="ARBA00022475"/>
    </source>
</evidence>
<comment type="subcellular location">
    <subcellularLocation>
        <location evidence="1">Cell membrane</location>
        <topology evidence="1">Multi-pass membrane protein</topology>
    </subcellularLocation>
</comment>
<evidence type="ECO:0000313" key="9">
    <source>
        <dbReference type="Proteomes" id="UP001241056"/>
    </source>
</evidence>
<feature type="transmembrane region" description="Helical" evidence="7">
    <location>
        <begin position="42"/>
        <end position="58"/>
    </location>
</feature>
<feature type="transmembrane region" description="Helical" evidence="7">
    <location>
        <begin position="70"/>
        <end position="92"/>
    </location>
</feature>
<evidence type="ECO:0000256" key="4">
    <source>
        <dbReference type="ARBA" id="ARBA00022692"/>
    </source>
</evidence>
<dbReference type="EMBL" id="JAUCDY010000005">
    <property type="protein sequence ID" value="MDM7857781.1"/>
    <property type="molecule type" value="Genomic_DNA"/>
</dbReference>
<evidence type="ECO:0000256" key="6">
    <source>
        <dbReference type="ARBA" id="ARBA00023136"/>
    </source>
</evidence>
<dbReference type="Gene3D" id="1.10.1760.20">
    <property type="match status" value="1"/>
</dbReference>
<dbReference type="InterPro" id="IPR002751">
    <property type="entry name" value="CbiM/NikMN"/>
</dbReference>
<keyword evidence="9" id="KW-1185">Reference proteome</keyword>
<proteinExistence type="predicted"/>
<evidence type="ECO:0000256" key="5">
    <source>
        <dbReference type="ARBA" id="ARBA00022989"/>
    </source>
</evidence>
<evidence type="ECO:0000313" key="8">
    <source>
        <dbReference type="EMBL" id="MDM7857781.1"/>
    </source>
</evidence>
<keyword evidence="3" id="KW-1003">Cell membrane</keyword>